<dbReference type="Proteomes" id="UP000478052">
    <property type="component" value="Unassembled WGS sequence"/>
</dbReference>
<proteinExistence type="predicted"/>
<evidence type="ECO:0000313" key="1">
    <source>
        <dbReference type="EMBL" id="KAF0701513.1"/>
    </source>
</evidence>
<evidence type="ECO:0000313" key="2">
    <source>
        <dbReference type="Proteomes" id="UP000478052"/>
    </source>
</evidence>
<comment type="caution">
    <text evidence="1">The sequence shown here is derived from an EMBL/GenBank/DDBJ whole genome shotgun (WGS) entry which is preliminary data.</text>
</comment>
<feature type="non-terminal residue" evidence="1">
    <location>
        <position position="1"/>
    </location>
</feature>
<protein>
    <submittedName>
        <fullName evidence="1">Uncharacterized protein</fullName>
    </submittedName>
</protein>
<reference evidence="1 2" key="1">
    <citation type="submission" date="2019-08" db="EMBL/GenBank/DDBJ databases">
        <title>Whole genome of Aphis craccivora.</title>
        <authorList>
            <person name="Voronova N.V."/>
            <person name="Shulinski R.S."/>
            <person name="Bandarenka Y.V."/>
            <person name="Zhorov D.G."/>
            <person name="Warner D."/>
        </authorList>
    </citation>
    <scope>NUCLEOTIDE SEQUENCE [LARGE SCALE GENOMIC DNA]</scope>
    <source>
        <strain evidence="1">180601</strain>
        <tissue evidence="1">Whole Body</tissue>
    </source>
</reference>
<gene>
    <name evidence="1" type="ORF">FWK35_00033137</name>
</gene>
<name>A0A6G0VM68_APHCR</name>
<dbReference type="AlphaFoldDB" id="A0A6G0VM68"/>
<sequence>LENSLTKCIDSPNAFEEAYEDFCNKNIYFAFPCEEHRLTILTDICTHYIIMRMRQYTFMQNQNSKKLNKTKKKLSKLNLLVI</sequence>
<accession>A0A6G0VM68</accession>
<organism evidence="1 2">
    <name type="scientific">Aphis craccivora</name>
    <name type="common">Cowpea aphid</name>
    <dbReference type="NCBI Taxonomy" id="307492"/>
    <lineage>
        <taxon>Eukaryota</taxon>
        <taxon>Metazoa</taxon>
        <taxon>Ecdysozoa</taxon>
        <taxon>Arthropoda</taxon>
        <taxon>Hexapoda</taxon>
        <taxon>Insecta</taxon>
        <taxon>Pterygota</taxon>
        <taxon>Neoptera</taxon>
        <taxon>Paraneoptera</taxon>
        <taxon>Hemiptera</taxon>
        <taxon>Sternorrhyncha</taxon>
        <taxon>Aphidomorpha</taxon>
        <taxon>Aphidoidea</taxon>
        <taxon>Aphididae</taxon>
        <taxon>Aphidini</taxon>
        <taxon>Aphis</taxon>
        <taxon>Aphis</taxon>
    </lineage>
</organism>
<keyword evidence="2" id="KW-1185">Reference proteome</keyword>
<feature type="non-terminal residue" evidence="1">
    <location>
        <position position="82"/>
    </location>
</feature>
<dbReference type="EMBL" id="VUJU01014699">
    <property type="protein sequence ID" value="KAF0701513.1"/>
    <property type="molecule type" value="Genomic_DNA"/>
</dbReference>